<dbReference type="AlphaFoldDB" id="A0AA48IF88"/>
<keyword evidence="2" id="KW-1185">Reference proteome</keyword>
<evidence type="ECO:0000313" key="1">
    <source>
        <dbReference type="EMBL" id="BEI88993.1"/>
    </source>
</evidence>
<reference evidence="1" key="1">
    <citation type="journal article" date="2023" name="BMC Genomics">
        <title>Chromosome-level genome assemblies of Cutaneotrichosporon spp. (Trichosporonales, Basidiomycota) reveal imbalanced evolution between nucleotide sequences and chromosome synteny.</title>
        <authorList>
            <person name="Kobayashi Y."/>
            <person name="Kayamori A."/>
            <person name="Aoki K."/>
            <person name="Shiwa Y."/>
            <person name="Matsutani M."/>
            <person name="Fujita N."/>
            <person name="Sugita T."/>
            <person name="Iwasaki W."/>
            <person name="Tanaka N."/>
            <person name="Takashima M."/>
        </authorList>
    </citation>
    <scope>NUCLEOTIDE SEQUENCE</scope>
    <source>
        <strain evidence="1">HIS019</strain>
    </source>
</reference>
<dbReference type="KEGG" id="ccac:CcaHIS019_0203550"/>
<evidence type="ECO:0000313" key="2">
    <source>
        <dbReference type="Proteomes" id="UP001233271"/>
    </source>
</evidence>
<sequence length="141" mass="15647">MSHHLYEVGIKNCAILTDRFNHCCTIYTEILRDQGLSPEAVYDEVVGVTTHLEILLVAIATEKRSIPSVMILRIARRHQVWAFPAFLEVLSGSLDKLEATTLETLNRSRRTLARLAACFDDIVDEVQGYDISDGASTVGGV</sequence>
<dbReference type="GeneID" id="85492864"/>
<dbReference type="Proteomes" id="UP001233271">
    <property type="component" value="Chromosome 2"/>
</dbReference>
<organism evidence="1 2">
    <name type="scientific">Cutaneotrichosporon cavernicola</name>
    <dbReference type="NCBI Taxonomy" id="279322"/>
    <lineage>
        <taxon>Eukaryota</taxon>
        <taxon>Fungi</taxon>
        <taxon>Dikarya</taxon>
        <taxon>Basidiomycota</taxon>
        <taxon>Agaricomycotina</taxon>
        <taxon>Tremellomycetes</taxon>
        <taxon>Trichosporonales</taxon>
        <taxon>Trichosporonaceae</taxon>
        <taxon>Cutaneotrichosporon</taxon>
    </lineage>
</organism>
<accession>A0AA48IF88</accession>
<proteinExistence type="predicted"/>
<name>A0AA48IF88_9TREE</name>
<gene>
    <name evidence="1" type="ORF">CcaverHIS019_0203550</name>
</gene>
<dbReference type="EMBL" id="AP028213">
    <property type="protein sequence ID" value="BEI88993.1"/>
    <property type="molecule type" value="Genomic_DNA"/>
</dbReference>
<dbReference type="RefSeq" id="XP_060454259.1">
    <property type="nucleotide sequence ID" value="XM_060597358.1"/>
</dbReference>
<protein>
    <submittedName>
        <fullName evidence="1">Uncharacterized protein</fullName>
    </submittedName>
</protein>